<proteinExistence type="predicted"/>
<keyword evidence="3" id="KW-0812">Transmembrane</keyword>
<keyword evidence="1" id="KW-0732">Signal</keyword>
<dbReference type="EMBL" id="FZQP02006871">
    <property type="protein sequence ID" value="VVD04605.1"/>
    <property type="molecule type" value="Genomic_DNA"/>
</dbReference>
<dbReference type="InterPro" id="IPR045860">
    <property type="entry name" value="Snake_toxin-like_sf"/>
</dbReference>
<protein>
    <recommendedName>
        <fullName evidence="6">Protein sleepless</fullName>
    </recommendedName>
</protein>
<organism evidence="4 5">
    <name type="scientific">Leptidea sinapis</name>
    <dbReference type="NCBI Taxonomy" id="189913"/>
    <lineage>
        <taxon>Eukaryota</taxon>
        <taxon>Metazoa</taxon>
        <taxon>Ecdysozoa</taxon>
        <taxon>Arthropoda</taxon>
        <taxon>Hexapoda</taxon>
        <taxon>Insecta</taxon>
        <taxon>Pterygota</taxon>
        <taxon>Neoptera</taxon>
        <taxon>Endopterygota</taxon>
        <taxon>Lepidoptera</taxon>
        <taxon>Glossata</taxon>
        <taxon>Ditrysia</taxon>
        <taxon>Papilionoidea</taxon>
        <taxon>Pieridae</taxon>
        <taxon>Dismorphiinae</taxon>
        <taxon>Leptidea</taxon>
    </lineage>
</organism>
<evidence type="ECO:0000256" key="3">
    <source>
        <dbReference type="SAM" id="Phobius"/>
    </source>
</evidence>
<accession>A0A5E4R4B6</accession>
<keyword evidence="3" id="KW-0472">Membrane</keyword>
<evidence type="ECO:0008006" key="6">
    <source>
        <dbReference type="Google" id="ProtNLM"/>
    </source>
</evidence>
<evidence type="ECO:0000313" key="5">
    <source>
        <dbReference type="Proteomes" id="UP000324832"/>
    </source>
</evidence>
<name>A0A5E4R4B6_9NEOP</name>
<keyword evidence="2" id="KW-0325">Glycoprotein</keyword>
<keyword evidence="5" id="KW-1185">Reference proteome</keyword>
<gene>
    <name evidence="4" type="ORF">LSINAPIS_LOCUS14317</name>
</gene>
<dbReference type="GO" id="GO:0032222">
    <property type="term" value="P:regulation of synaptic transmission, cholinergic"/>
    <property type="evidence" value="ECO:0007669"/>
    <property type="project" value="InterPro"/>
</dbReference>
<dbReference type="InterPro" id="IPR031424">
    <property type="entry name" value="QVR-like"/>
</dbReference>
<evidence type="ECO:0000256" key="1">
    <source>
        <dbReference type="ARBA" id="ARBA00022729"/>
    </source>
</evidence>
<dbReference type="Gene3D" id="2.10.60.10">
    <property type="entry name" value="CD59"/>
    <property type="match status" value="1"/>
</dbReference>
<dbReference type="GO" id="GO:0030431">
    <property type="term" value="P:sleep"/>
    <property type="evidence" value="ECO:0007669"/>
    <property type="project" value="InterPro"/>
</dbReference>
<feature type="transmembrane region" description="Helical" evidence="3">
    <location>
        <begin position="171"/>
        <end position="200"/>
    </location>
</feature>
<reference evidence="4 5" key="1">
    <citation type="submission" date="2017-07" db="EMBL/GenBank/DDBJ databases">
        <authorList>
            <person name="Talla V."/>
            <person name="Backstrom N."/>
        </authorList>
    </citation>
    <scope>NUCLEOTIDE SEQUENCE [LARGE SCALE GENOMIC DNA]</scope>
</reference>
<dbReference type="AlphaFoldDB" id="A0A5E4R4B6"/>
<keyword evidence="3" id="KW-1133">Transmembrane helix</keyword>
<dbReference type="Pfam" id="PF17064">
    <property type="entry name" value="QVR"/>
    <property type="match status" value="1"/>
</dbReference>
<evidence type="ECO:0000256" key="2">
    <source>
        <dbReference type="ARBA" id="ARBA00023180"/>
    </source>
</evidence>
<evidence type="ECO:0000313" key="4">
    <source>
        <dbReference type="EMBL" id="VVD04605.1"/>
    </source>
</evidence>
<dbReference type="Proteomes" id="UP000324832">
    <property type="component" value="Unassembled WGS sequence"/>
</dbReference>
<sequence>MARIVIIHIVKTLSEEIRYFLQTLGLWPDYGAHPQFGVKMKTTKYFFLFVFFCKETSSLMCYNCSTTNQDLGECAGDFVNPTHVFNETRFLLVNCTGDNAMCFVRSWASRSKHAWIVQRGCYHVSKDDETPRTMRVPNRAMTLADGEYNVCLCQADWCNTVEASYSKRSLFYAYLLFMVLQTVVNINYFVSIIFSINFGVANNKQMSMLKNAIETKRKDTRKDVTGYLMKTRIQQQCACSTQHALVKATWGKRVLRITNLAHDGN</sequence>